<dbReference type="Proteomes" id="UP001332243">
    <property type="component" value="Unassembled WGS sequence"/>
</dbReference>
<gene>
    <name evidence="3" type="ORF">V1633_33735</name>
    <name evidence="4" type="ORF">V1633_34790</name>
</gene>
<dbReference type="PROSITE" id="PS51677">
    <property type="entry name" value="NODB"/>
    <property type="match status" value="1"/>
</dbReference>
<protein>
    <submittedName>
        <fullName evidence="4">Polysaccharide deacetylase family protein</fullName>
    </submittedName>
</protein>
<dbReference type="InterPro" id="IPR011330">
    <property type="entry name" value="Glyco_hydro/deAcase_b/a-brl"/>
</dbReference>
<dbReference type="SUPFAM" id="SSF88713">
    <property type="entry name" value="Glycoside hydrolase/deacetylase"/>
    <property type="match status" value="1"/>
</dbReference>
<evidence type="ECO:0000259" key="2">
    <source>
        <dbReference type="PROSITE" id="PS51677"/>
    </source>
</evidence>
<evidence type="ECO:0000313" key="4">
    <source>
        <dbReference type="EMBL" id="MEE6263651.1"/>
    </source>
</evidence>
<dbReference type="Gene3D" id="3.20.20.370">
    <property type="entry name" value="Glycoside hydrolase/deacetylase"/>
    <property type="match status" value="1"/>
</dbReference>
<accession>A0ABU7S4I0</accession>
<dbReference type="InterPro" id="IPR002509">
    <property type="entry name" value="NODB_dom"/>
</dbReference>
<dbReference type="Pfam" id="PF01522">
    <property type="entry name" value="Polysacc_deac_1"/>
    <property type="match status" value="1"/>
</dbReference>
<dbReference type="PANTHER" id="PTHR10587:SF134">
    <property type="entry name" value="SECRETED PROTEIN"/>
    <property type="match status" value="1"/>
</dbReference>
<dbReference type="InterPro" id="IPR050248">
    <property type="entry name" value="Polysacc_deacetylase_ArnD"/>
</dbReference>
<evidence type="ECO:0000313" key="3">
    <source>
        <dbReference type="EMBL" id="MEE6263451.1"/>
    </source>
</evidence>
<proteinExistence type="predicted"/>
<organism evidence="4 5">
    <name type="scientific">Plantactinospora sonchi</name>
    <dbReference type="NCBI Taxonomy" id="1544735"/>
    <lineage>
        <taxon>Bacteria</taxon>
        <taxon>Bacillati</taxon>
        <taxon>Actinomycetota</taxon>
        <taxon>Actinomycetes</taxon>
        <taxon>Micromonosporales</taxon>
        <taxon>Micromonosporaceae</taxon>
        <taxon>Plantactinospora</taxon>
    </lineage>
</organism>
<dbReference type="CDD" id="cd10917">
    <property type="entry name" value="CE4_NodB_like_6s_7s"/>
    <property type="match status" value="1"/>
</dbReference>
<dbReference type="RefSeq" id="WP_331218348.1">
    <property type="nucleotide sequence ID" value="NZ_JAZGQK010000037.1"/>
</dbReference>
<sequence length="295" mass="31523">MGANRIHLAVAAVRAARSSAARGGGRRRALAVPVLAVVFAAALSGLGGCGTGPAGDRSPAAGGAGRSPADGGPGNPTPVPTGPYAARLPRFPAAPVPEPVTVPDGPLAGWYSRIPTEQPVAFLTIDDGWIRKPEARQLLVDAHVPVTLFLTTNAVKDDPDFFRGLPDNVAIEAHTVTHQVLRGKSYRTQRREICGSADRLAAWYGRRPLLFRPPGGSRDDTTLRATRDCGLKAAFFWTETVDKGKVRYQTAEHRVHAGDIILMHFRDRFVDDFTAALTAMHEAGLTPALLGDYLR</sequence>
<comment type="caution">
    <text evidence="4">The sequence shown here is derived from an EMBL/GenBank/DDBJ whole genome shotgun (WGS) entry which is preliminary data.</text>
</comment>
<dbReference type="EMBL" id="JAZGQK010000041">
    <property type="protein sequence ID" value="MEE6263651.1"/>
    <property type="molecule type" value="Genomic_DNA"/>
</dbReference>
<feature type="region of interest" description="Disordered" evidence="1">
    <location>
        <begin position="54"/>
        <end position="86"/>
    </location>
</feature>
<evidence type="ECO:0000256" key="1">
    <source>
        <dbReference type="SAM" id="MobiDB-lite"/>
    </source>
</evidence>
<dbReference type="PANTHER" id="PTHR10587">
    <property type="entry name" value="GLYCOSYL TRANSFERASE-RELATED"/>
    <property type="match status" value="1"/>
</dbReference>
<keyword evidence="5" id="KW-1185">Reference proteome</keyword>
<feature type="compositionally biased region" description="Low complexity" evidence="1">
    <location>
        <begin position="54"/>
        <end position="70"/>
    </location>
</feature>
<reference evidence="4 5" key="1">
    <citation type="submission" date="2024-01" db="EMBL/GenBank/DDBJ databases">
        <title>Genome insights into Plantactinospora sonchi sp. nov.</title>
        <authorList>
            <person name="Wang L."/>
        </authorList>
    </citation>
    <scope>NUCLEOTIDE SEQUENCE [LARGE SCALE GENOMIC DNA]</scope>
    <source>
        <strain evidence="4 5">NEAU-QY2</strain>
    </source>
</reference>
<name>A0ABU7S4I0_9ACTN</name>
<evidence type="ECO:0000313" key="5">
    <source>
        <dbReference type="Proteomes" id="UP001332243"/>
    </source>
</evidence>
<dbReference type="EMBL" id="JAZGQK010000037">
    <property type="protein sequence ID" value="MEE6263451.1"/>
    <property type="molecule type" value="Genomic_DNA"/>
</dbReference>
<feature type="domain" description="NodB homology" evidence="2">
    <location>
        <begin position="119"/>
        <end position="295"/>
    </location>
</feature>